<dbReference type="EMBL" id="JAAIUW010000001">
    <property type="protein sequence ID" value="KAF7844061.1"/>
    <property type="molecule type" value="Genomic_DNA"/>
</dbReference>
<gene>
    <name evidence="1" type="ORF">G2W53_000966</name>
</gene>
<proteinExistence type="predicted"/>
<dbReference type="SUPFAM" id="SSF52743">
    <property type="entry name" value="Subtilisin-like"/>
    <property type="match status" value="1"/>
</dbReference>
<evidence type="ECO:0000313" key="2">
    <source>
        <dbReference type="Proteomes" id="UP000634136"/>
    </source>
</evidence>
<name>A0A835CI71_9FABA</name>
<evidence type="ECO:0000313" key="1">
    <source>
        <dbReference type="EMBL" id="KAF7844061.1"/>
    </source>
</evidence>
<reference evidence="1" key="1">
    <citation type="submission" date="2020-09" db="EMBL/GenBank/DDBJ databases">
        <title>Genome-Enabled Discovery of Anthraquinone Biosynthesis in Senna tora.</title>
        <authorList>
            <person name="Kang S.-H."/>
            <person name="Pandey R.P."/>
            <person name="Lee C.-M."/>
            <person name="Sim J.-S."/>
            <person name="Jeong J.-T."/>
            <person name="Choi B.-S."/>
            <person name="Jung M."/>
            <person name="Ginzburg D."/>
            <person name="Zhao K."/>
            <person name="Won S.Y."/>
            <person name="Oh T.-J."/>
            <person name="Yu Y."/>
            <person name="Kim N.-H."/>
            <person name="Lee O.R."/>
            <person name="Lee T.-H."/>
            <person name="Bashyal P."/>
            <person name="Kim T.-S."/>
            <person name="Lee W.-H."/>
            <person name="Kawkins C."/>
            <person name="Kim C.-K."/>
            <person name="Kim J.S."/>
            <person name="Ahn B.O."/>
            <person name="Rhee S.Y."/>
            <person name="Sohng J.K."/>
        </authorList>
    </citation>
    <scope>NUCLEOTIDE SEQUENCE</scope>
    <source>
        <tissue evidence="1">Leaf</tissue>
    </source>
</reference>
<dbReference type="GO" id="GO:0006508">
    <property type="term" value="P:proteolysis"/>
    <property type="evidence" value="ECO:0007669"/>
    <property type="project" value="InterPro"/>
</dbReference>
<keyword evidence="2" id="KW-1185">Reference proteome</keyword>
<dbReference type="InterPro" id="IPR036852">
    <property type="entry name" value="Peptidase_S8/S53_dom_sf"/>
</dbReference>
<dbReference type="Proteomes" id="UP000634136">
    <property type="component" value="Unassembled WGS sequence"/>
</dbReference>
<protein>
    <submittedName>
        <fullName evidence="1">Uncharacterized protein</fullName>
    </submittedName>
</protein>
<dbReference type="GO" id="GO:0004252">
    <property type="term" value="F:serine-type endopeptidase activity"/>
    <property type="evidence" value="ECO:0007669"/>
    <property type="project" value="InterPro"/>
</dbReference>
<accession>A0A835CI71</accession>
<comment type="caution">
    <text evidence="1">The sequence shown here is derived from an EMBL/GenBank/DDBJ whole genome shotgun (WGS) entry which is preliminary data.</text>
</comment>
<dbReference type="AlphaFoldDB" id="A0A835CI71"/>
<sequence length="215" mass="23764">MSNEYASSPSSAGLAPGASIWNYRNKRSQKSSEYLSSISSSLSLLLSSGATIVSLSFMELLRASAGGVGSPSDAHLVLSVGGLSSLLILQCRPLSWFFLCFACSPLFPTPFLQCTVSSQSHHKLFAGEAVLRMRYRPSYRVAWPGKWKSGVLMKGLFLKDFSSFNMFFCFLRCDFFGGGTFVSCRHDFCKISRPAQQEGRYIQQTVGGFRMLFFV</sequence>
<organism evidence="1 2">
    <name type="scientific">Senna tora</name>
    <dbReference type="NCBI Taxonomy" id="362788"/>
    <lineage>
        <taxon>Eukaryota</taxon>
        <taxon>Viridiplantae</taxon>
        <taxon>Streptophyta</taxon>
        <taxon>Embryophyta</taxon>
        <taxon>Tracheophyta</taxon>
        <taxon>Spermatophyta</taxon>
        <taxon>Magnoliopsida</taxon>
        <taxon>eudicotyledons</taxon>
        <taxon>Gunneridae</taxon>
        <taxon>Pentapetalae</taxon>
        <taxon>rosids</taxon>
        <taxon>fabids</taxon>
        <taxon>Fabales</taxon>
        <taxon>Fabaceae</taxon>
        <taxon>Caesalpinioideae</taxon>
        <taxon>Cassia clade</taxon>
        <taxon>Senna</taxon>
    </lineage>
</organism>